<dbReference type="Proteomes" id="UP000307087">
    <property type="component" value="Unassembled WGS sequence"/>
</dbReference>
<organism evidence="3 4">
    <name type="scientific">Nocardioides caeni</name>
    <dbReference type="NCBI Taxonomy" id="574700"/>
    <lineage>
        <taxon>Bacteria</taxon>
        <taxon>Bacillati</taxon>
        <taxon>Actinomycetota</taxon>
        <taxon>Actinomycetes</taxon>
        <taxon>Propionibacteriales</taxon>
        <taxon>Nocardioidaceae</taxon>
        <taxon>Nocardioides</taxon>
    </lineage>
</organism>
<feature type="domain" description="PHA accumulation regulator DNA-binding N-terminal" evidence="2">
    <location>
        <begin position="5"/>
        <end position="58"/>
    </location>
</feature>
<name>A0A4S8N060_9ACTN</name>
<dbReference type="Pfam" id="PF07879">
    <property type="entry name" value="PHB_acc_N"/>
    <property type="match status" value="1"/>
</dbReference>
<evidence type="ECO:0000256" key="1">
    <source>
        <dbReference type="SAM" id="MobiDB-lite"/>
    </source>
</evidence>
<protein>
    <recommendedName>
        <fullName evidence="2">PHA accumulation regulator DNA-binding N-terminal domain-containing protein</fullName>
    </recommendedName>
</protein>
<reference evidence="3 4" key="1">
    <citation type="journal article" date="2009" name="Int. J. Syst. Evol. Microbiol.">
        <title>Nocardioides caeni sp. nov., isolated from wastewater.</title>
        <authorList>
            <person name="Yoon J.H."/>
            <person name="Kang S.J."/>
            <person name="Park S."/>
            <person name="Kim W."/>
            <person name="Oh T.K."/>
        </authorList>
    </citation>
    <scope>NUCLEOTIDE SEQUENCE [LARGE SCALE GENOMIC DNA]</scope>
    <source>
        <strain evidence="3 4">DSM 23134</strain>
    </source>
</reference>
<feature type="region of interest" description="Disordered" evidence="1">
    <location>
        <begin position="77"/>
        <end position="101"/>
    </location>
</feature>
<keyword evidence="4" id="KW-1185">Reference proteome</keyword>
<evidence type="ECO:0000259" key="2">
    <source>
        <dbReference type="Pfam" id="PF07879"/>
    </source>
</evidence>
<dbReference type="OrthoDB" id="9795345at2"/>
<dbReference type="InterPro" id="IPR012909">
    <property type="entry name" value="PHA_DNA-bd_N"/>
</dbReference>
<accession>A0A4S8N060</accession>
<proteinExistence type="predicted"/>
<dbReference type="EMBL" id="STGW01000016">
    <property type="protein sequence ID" value="THV09148.1"/>
    <property type="molecule type" value="Genomic_DNA"/>
</dbReference>
<evidence type="ECO:0000313" key="4">
    <source>
        <dbReference type="Proteomes" id="UP000307087"/>
    </source>
</evidence>
<evidence type="ECO:0000313" key="3">
    <source>
        <dbReference type="EMBL" id="THV09148.1"/>
    </source>
</evidence>
<gene>
    <name evidence="3" type="ORF">E9934_17090</name>
</gene>
<comment type="caution">
    <text evidence="3">The sequence shown here is derived from an EMBL/GenBank/DDBJ whole genome shotgun (WGS) entry which is preliminary data.</text>
</comment>
<dbReference type="AlphaFoldDB" id="A0A4S8N060"/>
<sequence length="132" mass="14697">MPQRVIKRYSNRKLYDTVARRFTTLEAVTRQIESGVRVVVRDHDTGDDLTDDVLAPVLARLVARRPGGVELLTDLLRTSTPPPAPDSAPAPGGAREDTARHEEEIRELRAQVSQLTDAVTLLMRERNDDLSA</sequence>
<dbReference type="RefSeq" id="WP_136564115.1">
    <property type="nucleotide sequence ID" value="NZ_BAABLS010000006.1"/>
</dbReference>